<dbReference type="Proteomes" id="UP000318307">
    <property type="component" value="Unassembled WGS sequence"/>
</dbReference>
<evidence type="ECO:0000256" key="1">
    <source>
        <dbReference type="SAM" id="Phobius"/>
    </source>
</evidence>
<evidence type="ECO:0000313" key="2">
    <source>
        <dbReference type="EMBL" id="TWI67811.1"/>
    </source>
</evidence>
<keyword evidence="1" id="KW-0812">Transmembrane</keyword>
<dbReference type="EMBL" id="VLLC01000025">
    <property type="protein sequence ID" value="TWI67811.1"/>
    <property type="molecule type" value="Genomic_DNA"/>
</dbReference>
<name>A0A562RFI9_9BACT</name>
<sequence length="134" mass="14758">MKPFQRVLVWLVLFLCLVPMTGCGTLLYPERRHQQLQMDPAGRRIDPAVAVMNAACLVFFIIPGVVAFAVDFATGAIYLPGGSASLDGEKRNAMTAFPVTARGIEDKMMDIAGISFGMNDPRLEAFVLDRKDFF</sequence>
<protein>
    <submittedName>
        <fullName evidence="2">Uncharacterized protein</fullName>
    </submittedName>
</protein>
<reference evidence="2 3" key="1">
    <citation type="submission" date="2019-07" db="EMBL/GenBank/DDBJ databases">
        <title>Genome sequencing of 100 strains of the haloalkaliphilic chemolithoautotrophic sulfur-oxidizing bacterium Thioalkalivibrio.</title>
        <authorList>
            <person name="Muyzer G."/>
        </authorList>
    </citation>
    <scope>NUCLEOTIDE SEQUENCE [LARGE SCALE GENOMIC DNA]</scope>
    <source>
        <strain evidence="2 3">ASO4-4</strain>
    </source>
</reference>
<keyword evidence="1" id="KW-1133">Transmembrane helix</keyword>
<comment type="caution">
    <text evidence="2">The sequence shown here is derived from an EMBL/GenBank/DDBJ whole genome shotgun (WGS) entry which is preliminary data.</text>
</comment>
<proteinExistence type="predicted"/>
<keyword evidence="1" id="KW-0472">Membrane</keyword>
<gene>
    <name evidence="2" type="ORF">LZ24_02740</name>
</gene>
<accession>A0A562RFI9</accession>
<organism evidence="2 3">
    <name type="scientific">Desulfobotulus alkaliphilus</name>
    <dbReference type="NCBI Taxonomy" id="622671"/>
    <lineage>
        <taxon>Bacteria</taxon>
        <taxon>Pseudomonadati</taxon>
        <taxon>Thermodesulfobacteriota</taxon>
        <taxon>Desulfobacteria</taxon>
        <taxon>Desulfobacterales</taxon>
        <taxon>Desulfobacteraceae</taxon>
        <taxon>Desulfobotulus</taxon>
    </lineage>
</organism>
<evidence type="ECO:0000313" key="3">
    <source>
        <dbReference type="Proteomes" id="UP000318307"/>
    </source>
</evidence>
<dbReference type="OrthoDB" id="6105601at2"/>
<dbReference type="AlphaFoldDB" id="A0A562RFI9"/>
<keyword evidence="3" id="KW-1185">Reference proteome</keyword>
<feature type="transmembrane region" description="Helical" evidence="1">
    <location>
        <begin position="47"/>
        <end position="70"/>
    </location>
</feature>